<dbReference type="Proteomes" id="UP001218218">
    <property type="component" value="Unassembled WGS sequence"/>
</dbReference>
<feature type="region of interest" description="Disordered" evidence="1">
    <location>
        <begin position="121"/>
        <end position="143"/>
    </location>
</feature>
<protein>
    <submittedName>
        <fullName evidence="2">Uncharacterized protein</fullName>
    </submittedName>
</protein>
<accession>A0AAD7ARK0</accession>
<gene>
    <name evidence="2" type="ORF">DFH08DRAFT_833704</name>
</gene>
<evidence type="ECO:0000256" key="1">
    <source>
        <dbReference type="SAM" id="MobiDB-lite"/>
    </source>
</evidence>
<evidence type="ECO:0000313" key="2">
    <source>
        <dbReference type="EMBL" id="KAJ7366205.1"/>
    </source>
</evidence>
<dbReference type="EMBL" id="JARIHO010000002">
    <property type="protein sequence ID" value="KAJ7366205.1"/>
    <property type="molecule type" value="Genomic_DNA"/>
</dbReference>
<feature type="compositionally biased region" description="Polar residues" evidence="1">
    <location>
        <begin position="126"/>
        <end position="138"/>
    </location>
</feature>
<dbReference type="AlphaFoldDB" id="A0AAD7ARK0"/>
<evidence type="ECO:0000313" key="3">
    <source>
        <dbReference type="Proteomes" id="UP001218218"/>
    </source>
</evidence>
<proteinExistence type="predicted"/>
<sequence>MSRVYKVRGLPTQAADTAALVLFYSPAAAGAGTRYVPKSTPSLLPRVPIPAFLTSVFQPCQAVFHEGEPQRSKKLADISTQAQLVPPASTAVFRRARHWPQQLVNGFLRLSSFRARARVVAKTTRPGASNASPASTRPSPRCRASPSLMSWACARAGPRTAVASSYCATRAPLTSSTRMRDAARALSPPRACARTRRAAQRRRAAERQRHGEVQARFTLVEVELVKGEGGVGPDPPHRL</sequence>
<comment type="caution">
    <text evidence="2">The sequence shown here is derived from an EMBL/GenBank/DDBJ whole genome shotgun (WGS) entry which is preliminary data.</text>
</comment>
<reference evidence="2" key="1">
    <citation type="submission" date="2023-03" db="EMBL/GenBank/DDBJ databases">
        <title>Massive genome expansion in bonnet fungi (Mycena s.s.) driven by repeated elements and novel gene families across ecological guilds.</title>
        <authorList>
            <consortium name="Lawrence Berkeley National Laboratory"/>
            <person name="Harder C.B."/>
            <person name="Miyauchi S."/>
            <person name="Viragh M."/>
            <person name="Kuo A."/>
            <person name="Thoen E."/>
            <person name="Andreopoulos B."/>
            <person name="Lu D."/>
            <person name="Skrede I."/>
            <person name="Drula E."/>
            <person name="Henrissat B."/>
            <person name="Morin E."/>
            <person name="Kohler A."/>
            <person name="Barry K."/>
            <person name="LaButti K."/>
            <person name="Morin E."/>
            <person name="Salamov A."/>
            <person name="Lipzen A."/>
            <person name="Mereny Z."/>
            <person name="Hegedus B."/>
            <person name="Baldrian P."/>
            <person name="Stursova M."/>
            <person name="Weitz H."/>
            <person name="Taylor A."/>
            <person name="Grigoriev I.V."/>
            <person name="Nagy L.G."/>
            <person name="Martin F."/>
            <person name="Kauserud H."/>
        </authorList>
    </citation>
    <scope>NUCLEOTIDE SEQUENCE</scope>
    <source>
        <strain evidence="2">CBHHK002</strain>
    </source>
</reference>
<organism evidence="2 3">
    <name type="scientific">Mycena albidolilacea</name>
    <dbReference type="NCBI Taxonomy" id="1033008"/>
    <lineage>
        <taxon>Eukaryota</taxon>
        <taxon>Fungi</taxon>
        <taxon>Dikarya</taxon>
        <taxon>Basidiomycota</taxon>
        <taxon>Agaricomycotina</taxon>
        <taxon>Agaricomycetes</taxon>
        <taxon>Agaricomycetidae</taxon>
        <taxon>Agaricales</taxon>
        <taxon>Marasmiineae</taxon>
        <taxon>Mycenaceae</taxon>
        <taxon>Mycena</taxon>
    </lineage>
</organism>
<keyword evidence="3" id="KW-1185">Reference proteome</keyword>
<name>A0AAD7ARK0_9AGAR</name>